<organism evidence="1 2">
    <name type="scientific">Moorena producens 3L</name>
    <dbReference type="NCBI Taxonomy" id="489825"/>
    <lineage>
        <taxon>Bacteria</taxon>
        <taxon>Bacillati</taxon>
        <taxon>Cyanobacteriota</taxon>
        <taxon>Cyanophyceae</taxon>
        <taxon>Coleofasciculales</taxon>
        <taxon>Coleofasciculaceae</taxon>
        <taxon>Moorena</taxon>
    </lineage>
</organism>
<accession>F4Y0J9</accession>
<dbReference type="AlphaFoldDB" id="F4Y0J9"/>
<name>F4Y0J9_9CYAN</name>
<protein>
    <submittedName>
        <fullName evidence="1">Uncharacterized protein</fullName>
    </submittedName>
</protein>
<evidence type="ECO:0000313" key="2">
    <source>
        <dbReference type="Proteomes" id="UP000003959"/>
    </source>
</evidence>
<evidence type="ECO:0000313" key="1">
    <source>
        <dbReference type="EMBL" id="EGJ29623.1"/>
    </source>
</evidence>
<dbReference type="Proteomes" id="UP000003959">
    <property type="component" value="Unassembled WGS sequence"/>
</dbReference>
<sequence length="103" mass="11823">MLRHECEMNCGQDRRPCILNLVGKTNEELTTTYVPKKKLKLIVCSGAEGHPVSLINLAERAPRGLRPCILTIGWSWQEAHTELKESVWEYVTFCWDHSLTLLD</sequence>
<keyword evidence="2" id="KW-1185">Reference proteome</keyword>
<gene>
    <name evidence="1" type="ORF">LYNGBM3L_61470</name>
</gene>
<dbReference type="EMBL" id="GL890968">
    <property type="protein sequence ID" value="EGJ29623.1"/>
    <property type="molecule type" value="Genomic_DNA"/>
</dbReference>
<proteinExistence type="predicted"/>
<dbReference type="HOGENOM" id="CLU_2260567_0_0_3"/>
<reference evidence="2" key="1">
    <citation type="journal article" date="2011" name="Proc. Natl. Acad. Sci. U.S.A.">
        <title>Genomic insights into the physiology and ecology of the marine filamentous cyanobacterium Lyngbya majuscula.</title>
        <authorList>
            <person name="Jones A.C."/>
            <person name="Monroe E.A."/>
            <person name="Podell S."/>
            <person name="Hess W.R."/>
            <person name="Klages S."/>
            <person name="Esquenazi E."/>
            <person name="Niessen S."/>
            <person name="Hoover H."/>
            <person name="Rothmann M."/>
            <person name="Lasken R.S."/>
            <person name="Yates J.R.III."/>
            <person name="Reinhardt R."/>
            <person name="Kube M."/>
            <person name="Burkart M.D."/>
            <person name="Allen E.E."/>
            <person name="Dorrestein P.C."/>
            <person name="Gerwick W.H."/>
            <person name="Gerwick L."/>
        </authorList>
    </citation>
    <scope>NUCLEOTIDE SEQUENCE [LARGE SCALE GENOMIC DNA]</scope>
    <source>
        <strain evidence="2">3L</strain>
    </source>
</reference>